<dbReference type="Gene3D" id="1.20.1440.100">
    <property type="entry name" value="SG protein - dephosphorylation function"/>
    <property type="match status" value="1"/>
</dbReference>
<evidence type="ECO:0000256" key="1">
    <source>
        <dbReference type="ARBA" id="ARBA00009184"/>
    </source>
</evidence>
<dbReference type="PANTHER" id="PTHR43344:SF15">
    <property type="entry name" value="PHOSPHOSERINE PHOSPHATASE SERB1"/>
    <property type="match status" value="1"/>
</dbReference>
<dbReference type="Gene3D" id="3.40.50.1000">
    <property type="entry name" value="HAD superfamily/HAD-like"/>
    <property type="match status" value="1"/>
</dbReference>
<dbReference type="PANTHER" id="PTHR43344">
    <property type="entry name" value="PHOSPHOSERINE PHOSPHATASE"/>
    <property type="match status" value="1"/>
</dbReference>
<gene>
    <name evidence="3" type="ORF">JDV76_00990</name>
</gene>
<dbReference type="InterPro" id="IPR006385">
    <property type="entry name" value="HAD_hydro_SerB1"/>
</dbReference>
<evidence type="ECO:0000313" key="3">
    <source>
        <dbReference type="EMBL" id="MBI8999560.1"/>
    </source>
</evidence>
<organism evidence="3 4">
    <name type="scientific">Corynebacterium marambiense</name>
    <dbReference type="NCBI Taxonomy" id="2765364"/>
    <lineage>
        <taxon>Bacteria</taxon>
        <taxon>Bacillati</taxon>
        <taxon>Actinomycetota</taxon>
        <taxon>Actinomycetes</taxon>
        <taxon>Mycobacteriales</taxon>
        <taxon>Corynebacteriaceae</taxon>
        <taxon>Corynebacterium</taxon>
    </lineage>
</organism>
<dbReference type="InterPro" id="IPR036412">
    <property type="entry name" value="HAD-like_sf"/>
</dbReference>
<keyword evidence="2" id="KW-0812">Transmembrane</keyword>
<dbReference type="EMBL" id="JAEIOT010000004">
    <property type="protein sequence ID" value="MBI8999560.1"/>
    <property type="molecule type" value="Genomic_DNA"/>
</dbReference>
<dbReference type="NCBIfam" id="TIGR01490">
    <property type="entry name" value="HAD-SF-IB-hyp1"/>
    <property type="match status" value="1"/>
</dbReference>
<evidence type="ECO:0000256" key="2">
    <source>
        <dbReference type="SAM" id="Phobius"/>
    </source>
</evidence>
<reference evidence="3 4" key="1">
    <citation type="submission" date="2020-12" db="EMBL/GenBank/DDBJ databases">
        <title>Genome public.</title>
        <authorList>
            <person name="Sun Q."/>
        </authorList>
    </citation>
    <scope>NUCLEOTIDE SEQUENCE [LARGE SCALE GENOMIC DNA]</scope>
    <source>
        <strain evidence="3 4">CCM 8864</strain>
    </source>
</reference>
<dbReference type="Proteomes" id="UP000625574">
    <property type="component" value="Unassembled WGS sequence"/>
</dbReference>
<feature type="transmembrane region" description="Helical" evidence="2">
    <location>
        <begin position="380"/>
        <end position="402"/>
    </location>
</feature>
<dbReference type="CDD" id="cd02612">
    <property type="entry name" value="HAD_PGPPase"/>
    <property type="match status" value="1"/>
</dbReference>
<comment type="caution">
    <text evidence="3">The sequence shown here is derived from an EMBL/GenBank/DDBJ whole genome shotgun (WGS) entry which is preliminary data.</text>
</comment>
<name>A0ABS0VS07_9CORY</name>
<comment type="similarity">
    <text evidence="1">Belongs to the HAD-like hydrolase superfamily. SerB family.</text>
</comment>
<dbReference type="Pfam" id="PF12710">
    <property type="entry name" value="HAD"/>
    <property type="match status" value="1"/>
</dbReference>
<evidence type="ECO:0000313" key="4">
    <source>
        <dbReference type="Proteomes" id="UP000625574"/>
    </source>
</evidence>
<accession>A0ABS0VS07</accession>
<keyword evidence="2" id="KW-1133">Transmembrane helix</keyword>
<dbReference type="InterPro" id="IPR050582">
    <property type="entry name" value="HAD-like_SerB"/>
</dbReference>
<protein>
    <submittedName>
        <fullName evidence="3">HAD-IB family hydrolase</fullName>
    </submittedName>
</protein>
<dbReference type="NCBIfam" id="TIGR01488">
    <property type="entry name" value="HAD-SF-IB"/>
    <property type="match status" value="1"/>
</dbReference>
<dbReference type="GO" id="GO:0016787">
    <property type="term" value="F:hydrolase activity"/>
    <property type="evidence" value="ECO:0007669"/>
    <property type="project" value="UniProtKB-KW"/>
</dbReference>
<proteinExistence type="inferred from homology"/>
<sequence length="405" mass="43758">MTHILHAPSTRQCAHSRRLHPRNHSSIVVTVHPVAPTGALRLETLLHVPLTKRHPTRVSTSTPDDGILGSPEDFLATWSASRGNLRRFLEDTALPPVDESTQRAAGEAAAAAAIAQAFDLELEDFTSGIASVSGAFEAAGSNHVNAPDPAIQQDVGTAAFFDVDNTLIQGASILVFALGLARKRYFRVGEVLPVIWKQIKFRVTGSENAEDVAEGRQQALEFIKGRDVAELVELCEEIVDTHMSEKIWPGTRELAETHLAAGHQVWLVSATPVQLAQILARRYGFTGALGTVAEVKDGKFTGRLVGDILHGPGKRHAVAALAAVEGLELERCAAYSDSINDVPMLSMVGTAVAINPDSALRKEAEKRGWEIRDYRSLRKAIRAFGVPALVGAGFSVLGWTWVKRN</sequence>
<keyword evidence="4" id="KW-1185">Reference proteome</keyword>
<keyword evidence="2" id="KW-0472">Membrane</keyword>
<dbReference type="SUPFAM" id="SSF56784">
    <property type="entry name" value="HAD-like"/>
    <property type="match status" value="1"/>
</dbReference>
<keyword evidence="3" id="KW-0378">Hydrolase</keyword>
<dbReference type="InterPro" id="IPR023214">
    <property type="entry name" value="HAD_sf"/>
</dbReference>